<evidence type="ECO:0000256" key="1">
    <source>
        <dbReference type="SAM" id="MobiDB-lite"/>
    </source>
</evidence>
<name>A0A6J4QPP1_9ACTN</name>
<sequence length="39" mass="3926">CSTTSPSPNSAPSGRWRSSGWVRPLPGSGARSSLIVAGV</sequence>
<feature type="compositionally biased region" description="Low complexity" evidence="1">
    <location>
        <begin position="1"/>
        <end position="13"/>
    </location>
</feature>
<evidence type="ECO:0000313" key="2">
    <source>
        <dbReference type="EMBL" id="CAA9449866.1"/>
    </source>
</evidence>
<feature type="region of interest" description="Disordered" evidence="1">
    <location>
        <begin position="1"/>
        <end position="27"/>
    </location>
</feature>
<dbReference type="EMBL" id="CADCVC010000186">
    <property type="protein sequence ID" value="CAA9449866.1"/>
    <property type="molecule type" value="Genomic_DNA"/>
</dbReference>
<feature type="non-terminal residue" evidence="2">
    <location>
        <position position="39"/>
    </location>
</feature>
<dbReference type="AlphaFoldDB" id="A0A6J4QPP1"/>
<feature type="non-terminal residue" evidence="2">
    <location>
        <position position="1"/>
    </location>
</feature>
<reference evidence="2" key="1">
    <citation type="submission" date="2020-02" db="EMBL/GenBank/DDBJ databases">
        <authorList>
            <person name="Meier V. D."/>
        </authorList>
    </citation>
    <scope>NUCLEOTIDE SEQUENCE</scope>
    <source>
        <strain evidence="2">AVDCRST_MAG80</strain>
    </source>
</reference>
<proteinExistence type="predicted"/>
<accession>A0A6J4QPP1</accession>
<gene>
    <name evidence="2" type="ORF">AVDCRST_MAG80-2146</name>
</gene>
<organism evidence="2">
    <name type="scientific">uncultured Rubrobacteraceae bacterium</name>
    <dbReference type="NCBI Taxonomy" id="349277"/>
    <lineage>
        <taxon>Bacteria</taxon>
        <taxon>Bacillati</taxon>
        <taxon>Actinomycetota</taxon>
        <taxon>Rubrobacteria</taxon>
        <taxon>Rubrobacterales</taxon>
        <taxon>Rubrobacteraceae</taxon>
        <taxon>environmental samples</taxon>
    </lineage>
</organism>
<protein>
    <submittedName>
        <fullName evidence="2">Uncharacterized protein</fullName>
    </submittedName>
</protein>